<reference evidence="9" key="1">
    <citation type="submission" date="2020-10" db="EMBL/GenBank/DDBJ databases">
        <authorList>
            <person name="Gilroy R."/>
        </authorList>
    </citation>
    <scope>NUCLEOTIDE SEQUENCE</scope>
    <source>
        <strain evidence="9">11687</strain>
    </source>
</reference>
<dbReference type="AlphaFoldDB" id="A0A9D1ME71"/>
<reference evidence="9" key="2">
    <citation type="journal article" date="2021" name="PeerJ">
        <title>Extensive microbial diversity within the chicken gut microbiome revealed by metagenomics and culture.</title>
        <authorList>
            <person name="Gilroy R."/>
            <person name="Ravi A."/>
            <person name="Getino M."/>
            <person name="Pursley I."/>
            <person name="Horton D.L."/>
            <person name="Alikhan N.F."/>
            <person name="Baker D."/>
            <person name="Gharbi K."/>
            <person name="Hall N."/>
            <person name="Watson M."/>
            <person name="Adriaenssens E.M."/>
            <person name="Foster-Nyarko E."/>
            <person name="Jarju S."/>
            <person name="Secka A."/>
            <person name="Antonio M."/>
            <person name="Oren A."/>
            <person name="Chaudhuri R.R."/>
            <person name="La Ragione R."/>
            <person name="Hildebrand F."/>
            <person name="Pallen M.J."/>
        </authorList>
    </citation>
    <scope>NUCLEOTIDE SEQUENCE</scope>
    <source>
        <strain evidence="9">11687</strain>
    </source>
</reference>
<keyword evidence="4 7" id="KW-0812">Transmembrane</keyword>
<protein>
    <submittedName>
        <fullName evidence="9">Sugar ABC transporter permease</fullName>
    </submittedName>
</protein>
<gene>
    <name evidence="9" type="ORF">IAC57_02030</name>
</gene>
<sequence>MAESVKRSKMSGEKRKDLLFYILMMIFPIGQFSIFYIGVNFNSFLLSFQKIDLLSGNITWTFDNISNAFEDLTSSASMLPLLKTSVLSYLLLLVIGTPLGVLFSFYIYKKLPFSNGFRVILFLPSIISAIVMVTIFQFFVERAIPAFALKLFDVQIRGLMENIGTRYATIMFYNIWVGFGTGVLMYSNGMSGISPDIVESAHLDGAEGIREFWYITLPLIYPTLSTFLITGVAGIFTNQINLYSFYGAAAPVGVQTYGYYLYMQTQLVQSMSSEAEYPPLAAMGLLMTYVAVPLTMLVKWALEKYGPQQE</sequence>
<keyword evidence="6 7" id="KW-0472">Membrane</keyword>
<dbReference type="PANTHER" id="PTHR30193">
    <property type="entry name" value="ABC TRANSPORTER PERMEASE PROTEIN"/>
    <property type="match status" value="1"/>
</dbReference>
<dbReference type="EMBL" id="DVMZ01000056">
    <property type="protein sequence ID" value="HIU58858.1"/>
    <property type="molecule type" value="Genomic_DNA"/>
</dbReference>
<comment type="similarity">
    <text evidence="7">Belongs to the binding-protein-dependent transport system permease family.</text>
</comment>
<evidence type="ECO:0000256" key="5">
    <source>
        <dbReference type="ARBA" id="ARBA00022989"/>
    </source>
</evidence>
<evidence type="ECO:0000256" key="3">
    <source>
        <dbReference type="ARBA" id="ARBA00022475"/>
    </source>
</evidence>
<dbReference type="PANTHER" id="PTHR30193:SF37">
    <property type="entry name" value="INNER MEMBRANE ABC TRANSPORTER PERMEASE PROTEIN YCJO"/>
    <property type="match status" value="1"/>
</dbReference>
<dbReference type="CDD" id="cd06261">
    <property type="entry name" value="TM_PBP2"/>
    <property type="match status" value="1"/>
</dbReference>
<dbReference type="InterPro" id="IPR051393">
    <property type="entry name" value="ABC_transporter_permease"/>
</dbReference>
<dbReference type="Pfam" id="PF00528">
    <property type="entry name" value="BPD_transp_1"/>
    <property type="match status" value="1"/>
</dbReference>
<dbReference type="Proteomes" id="UP000824081">
    <property type="component" value="Unassembled WGS sequence"/>
</dbReference>
<dbReference type="InterPro" id="IPR035906">
    <property type="entry name" value="MetI-like_sf"/>
</dbReference>
<dbReference type="InterPro" id="IPR000515">
    <property type="entry name" value="MetI-like"/>
</dbReference>
<evidence type="ECO:0000259" key="8">
    <source>
        <dbReference type="PROSITE" id="PS50928"/>
    </source>
</evidence>
<evidence type="ECO:0000256" key="1">
    <source>
        <dbReference type="ARBA" id="ARBA00004651"/>
    </source>
</evidence>
<keyword evidence="5 7" id="KW-1133">Transmembrane helix</keyword>
<accession>A0A9D1ME71</accession>
<dbReference type="SUPFAM" id="SSF161098">
    <property type="entry name" value="MetI-like"/>
    <property type="match status" value="1"/>
</dbReference>
<evidence type="ECO:0000313" key="9">
    <source>
        <dbReference type="EMBL" id="HIU58858.1"/>
    </source>
</evidence>
<feature type="transmembrane region" description="Helical" evidence="7">
    <location>
        <begin position="120"/>
        <end position="140"/>
    </location>
</feature>
<comment type="subcellular location">
    <subcellularLocation>
        <location evidence="1 7">Cell membrane</location>
        <topology evidence="1 7">Multi-pass membrane protein</topology>
    </subcellularLocation>
</comment>
<dbReference type="GO" id="GO:0005886">
    <property type="term" value="C:plasma membrane"/>
    <property type="evidence" value="ECO:0007669"/>
    <property type="project" value="UniProtKB-SubCell"/>
</dbReference>
<feature type="transmembrane region" description="Helical" evidence="7">
    <location>
        <begin position="243"/>
        <end position="262"/>
    </location>
</feature>
<proteinExistence type="inferred from homology"/>
<evidence type="ECO:0000256" key="7">
    <source>
        <dbReference type="RuleBase" id="RU363032"/>
    </source>
</evidence>
<evidence type="ECO:0000313" key="10">
    <source>
        <dbReference type="Proteomes" id="UP000824081"/>
    </source>
</evidence>
<feature type="transmembrane region" description="Helical" evidence="7">
    <location>
        <begin position="282"/>
        <end position="302"/>
    </location>
</feature>
<name>A0A9D1ME71_9FIRM</name>
<feature type="domain" description="ABC transmembrane type-1" evidence="8">
    <location>
        <begin position="78"/>
        <end position="298"/>
    </location>
</feature>
<evidence type="ECO:0000256" key="6">
    <source>
        <dbReference type="ARBA" id="ARBA00023136"/>
    </source>
</evidence>
<feature type="transmembrane region" description="Helical" evidence="7">
    <location>
        <begin position="212"/>
        <end position="236"/>
    </location>
</feature>
<keyword evidence="3" id="KW-1003">Cell membrane</keyword>
<organism evidence="9 10">
    <name type="scientific">Candidatus Scatosoma pullistercoris</name>
    <dbReference type="NCBI Taxonomy" id="2840934"/>
    <lineage>
        <taxon>Bacteria</taxon>
        <taxon>Bacillati</taxon>
        <taxon>Bacillota</taxon>
        <taxon>Clostridia</taxon>
        <taxon>Candidatus Scatosoma</taxon>
    </lineage>
</organism>
<dbReference type="GO" id="GO:0055085">
    <property type="term" value="P:transmembrane transport"/>
    <property type="evidence" value="ECO:0007669"/>
    <property type="project" value="InterPro"/>
</dbReference>
<comment type="caution">
    <text evidence="9">The sequence shown here is derived from an EMBL/GenBank/DDBJ whole genome shotgun (WGS) entry which is preliminary data.</text>
</comment>
<dbReference type="PROSITE" id="PS50928">
    <property type="entry name" value="ABC_TM1"/>
    <property type="match status" value="1"/>
</dbReference>
<evidence type="ECO:0000256" key="4">
    <source>
        <dbReference type="ARBA" id="ARBA00022692"/>
    </source>
</evidence>
<evidence type="ECO:0000256" key="2">
    <source>
        <dbReference type="ARBA" id="ARBA00022448"/>
    </source>
</evidence>
<feature type="transmembrane region" description="Helical" evidence="7">
    <location>
        <begin position="18"/>
        <end position="39"/>
    </location>
</feature>
<feature type="transmembrane region" description="Helical" evidence="7">
    <location>
        <begin position="86"/>
        <end position="108"/>
    </location>
</feature>
<dbReference type="Gene3D" id="1.10.3720.10">
    <property type="entry name" value="MetI-like"/>
    <property type="match status" value="1"/>
</dbReference>
<keyword evidence="2 7" id="KW-0813">Transport</keyword>